<name>A0A1I3MQI6_9SPIR</name>
<evidence type="ECO:0000313" key="2">
    <source>
        <dbReference type="Proteomes" id="UP000182737"/>
    </source>
</evidence>
<proteinExistence type="predicted"/>
<gene>
    <name evidence="1" type="ORF">SAMN04487775_11046</name>
</gene>
<dbReference type="EMBL" id="FORI01000010">
    <property type="protein sequence ID" value="SFI99247.1"/>
    <property type="molecule type" value="Genomic_DNA"/>
</dbReference>
<dbReference type="InterPro" id="IPR037010">
    <property type="entry name" value="VitB12-dep_Met_synth_activ_sf"/>
</dbReference>
<dbReference type="RefSeq" id="WP_083425795.1">
    <property type="nucleotide sequence ID" value="NZ_FORI01000010.1"/>
</dbReference>
<sequence length="213" mass="23122">MSATFLFPDSNDFSPDFKEVARYLGYRKAAGPESDVTALMEKAAREMQAVMKPQAVFEVFDLSMNELTSAVVSASSTTGTLRFADVTLHSRDLSTNLSGCSQVALLAATIGPQVDALIRKNSSLDPVYASILQATGAMYIEEVVDFVNDEIKKIAGSQGLKTKPRYSPGFGDVPLEVQKDFFRLLPCTRIGLTLMDTLIMAPEKSVTAFVGLF</sequence>
<protein>
    <recommendedName>
        <fullName evidence="3">Vitamin B12 dependent methionine synthase, activation domain</fullName>
    </recommendedName>
</protein>
<dbReference type="Gene3D" id="3.40.109.40">
    <property type="match status" value="1"/>
</dbReference>
<dbReference type="Proteomes" id="UP000182737">
    <property type="component" value="Unassembled WGS sequence"/>
</dbReference>
<dbReference type="AlphaFoldDB" id="A0A1I3MQI6"/>
<reference evidence="2" key="1">
    <citation type="submission" date="2016-10" db="EMBL/GenBank/DDBJ databases">
        <authorList>
            <person name="Varghese N."/>
            <person name="Submissions S."/>
        </authorList>
    </citation>
    <scope>NUCLEOTIDE SEQUENCE [LARGE SCALE GENOMIC DNA]</scope>
    <source>
        <strain evidence="2">XBD1002</strain>
    </source>
</reference>
<keyword evidence="2" id="KW-1185">Reference proteome</keyword>
<dbReference type="OrthoDB" id="9816190at2"/>
<accession>A0A1I3MQI6</accession>
<organism evidence="1 2">
    <name type="scientific">Treponema bryantii</name>
    <dbReference type="NCBI Taxonomy" id="163"/>
    <lineage>
        <taxon>Bacteria</taxon>
        <taxon>Pseudomonadati</taxon>
        <taxon>Spirochaetota</taxon>
        <taxon>Spirochaetia</taxon>
        <taxon>Spirochaetales</taxon>
        <taxon>Treponemataceae</taxon>
        <taxon>Treponema</taxon>
    </lineage>
</organism>
<dbReference type="SUPFAM" id="SSF56507">
    <property type="entry name" value="Methionine synthase activation domain-like"/>
    <property type="match status" value="1"/>
</dbReference>
<dbReference type="GO" id="GO:0008705">
    <property type="term" value="F:methionine synthase activity"/>
    <property type="evidence" value="ECO:0007669"/>
    <property type="project" value="InterPro"/>
</dbReference>
<evidence type="ECO:0008006" key="3">
    <source>
        <dbReference type="Google" id="ProtNLM"/>
    </source>
</evidence>
<evidence type="ECO:0000313" key="1">
    <source>
        <dbReference type="EMBL" id="SFI99247.1"/>
    </source>
</evidence>